<dbReference type="PANTHER" id="PTHR37300:SF1">
    <property type="entry name" value="UPF0291 PROTEIN YNZC"/>
    <property type="match status" value="1"/>
</dbReference>
<dbReference type="Gene3D" id="1.10.287.540">
    <property type="entry name" value="Helix hairpin bin"/>
    <property type="match status" value="1"/>
</dbReference>
<name>A0A8D5ZNG3_9BACL</name>
<gene>
    <name evidence="3" type="ORF">JIR001_17000</name>
</gene>
<evidence type="ECO:0000256" key="2">
    <source>
        <dbReference type="HAMAP-Rule" id="MF_01103"/>
    </source>
</evidence>
<protein>
    <recommendedName>
        <fullName evidence="2">UPF0291 protein JIR001_17000</fullName>
    </recommendedName>
</protein>
<sequence length="56" mass="6827">MITKEMIQRINELARKQKNEGLTPEEKREQTQLRQAYLQSIRGQLRQQLDRIRFVD</sequence>
<dbReference type="PANTHER" id="PTHR37300">
    <property type="entry name" value="UPF0291 PROTEIN CBO2609/CLC_2481"/>
    <property type="match status" value="1"/>
</dbReference>
<keyword evidence="1 2" id="KW-0963">Cytoplasm</keyword>
<comment type="subcellular location">
    <subcellularLocation>
        <location evidence="2">Cytoplasm</location>
    </subcellularLocation>
</comment>
<dbReference type="GO" id="GO:0005737">
    <property type="term" value="C:cytoplasm"/>
    <property type="evidence" value="ECO:0007669"/>
    <property type="project" value="UniProtKB-SubCell"/>
</dbReference>
<comment type="similarity">
    <text evidence="2">Belongs to the UPF0291 family.</text>
</comment>
<dbReference type="InterPro" id="IPR009242">
    <property type="entry name" value="DUF896"/>
</dbReference>
<proteinExistence type="inferred from homology"/>
<reference evidence="3" key="2">
    <citation type="journal article" date="2021" name="Microbiol. Resour. Announc.">
        <title>Complete Genome Sequence of Polycladomyces abyssicola JIR-001T, Isolated from Hemipelagic Sediment in Deep Seawater.</title>
        <authorList>
            <person name="Tsubouchi T."/>
            <person name="Kaneko Y."/>
        </authorList>
    </citation>
    <scope>NUCLEOTIDE SEQUENCE</scope>
    <source>
        <strain evidence="3">JIR-001</strain>
    </source>
</reference>
<dbReference type="AlphaFoldDB" id="A0A8D5ZNG3"/>
<organism evidence="3 4">
    <name type="scientific">Polycladomyces abyssicola</name>
    <dbReference type="NCBI Taxonomy" id="1125966"/>
    <lineage>
        <taxon>Bacteria</taxon>
        <taxon>Bacillati</taxon>
        <taxon>Bacillota</taxon>
        <taxon>Bacilli</taxon>
        <taxon>Bacillales</taxon>
        <taxon>Thermoactinomycetaceae</taxon>
        <taxon>Polycladomyces</taxon>
    </lineage>
</organism>
<evidence type="ECO:0000313" key="4">
    <source>
        <dbReference type="Proteomes" id="UP000677436"/>
    </source>
</evidence>
<keyword evidence="4" id="KW-1185">Reference proteome</keyword>
<dbReference type="HAMAP" id="MF_01103">
    <property type="entry name" value="UPF0291"/>
    <property type="match status" value="1"/>
</dbReference>
<dbReference type="Proteomes" id="UP000677436">
    <property type="component" value="Chromosome"/>
</dbReference>
<dbReference type="EMBL" id="AP024601">
    <property type="protein sequence ID" value="BCU81917.1"/>
    <property type="molecule type" value="Genomic_DNA"/>
</dbReference>
<dbReference type="Pfam" id="PF05979">
    <property type="entry name" value="DUF896"/>
    <property type="match status" value="1"/>
</dbReference>
<dbReference type="SUPFAM" id="SSF158221">
    <property type="entry name" value="YnzC-like"/>
    <property type="match status" value="1"/>
</dbReference>
<reference evidence="3" key="1">
    <citation type="journal article" date="2013" name="Int. J. Syst. Evol. Microbiol.">
        <title>Polycladomyces abyssicola gen. nov., sp. nov., a thermophilic filamentous bacterium isolated from hemipelagic sediment.</title>
        <authorList>
            <person name="Tsubouchi T."/>
            <person name="Shimane Y."/>
            <person name="Mori K."/>
            <person name="Usui K."/>
            <person name="Hiraki T."/>
            <person name="Tame A."/>
            <person name="Uematsu K."/>
            <person name="Maruyama T."/>
            <person name="Hatada Y."/>
        </authorList>
    </citation>
    <scope>NUCLEOTIDE SEQUENCE</scope>
    <source>
        <strain evidence="3">JIR-001</strain>
    </source>
</reference>
<evidence type="ECO:0000313" key="3">
    <source>
        <dbReference type="EMBL" id="BCU81917.1"/>
    </source>
</evidence>
<evidence type="ECO:0000256" key="1">
    <source>
        <dbReference type="ARBA" id="ARBA00022490"/>
    </source>
</evidence>
<accession>A0A8D5ZNG3</accession>
<dbReference type="RefSeq" id="WP_420830096.1">
    <property type="nucleotide sequence ID" value="NZ_AP024601.1"/>
</dbReference>
<dbReference type="KEGG" id="pabs:JIR001_17000"/>